<dbReference type="Ensembl" id="ENSCPRT00005013620.1">
    <property type="protein sequence ID" value="ENSCPRP00005011550.1"/>
    <property type="gene ID" value="ENSCPRG00005008232.1"/>
</dbReference>
<dbReference type="Gene3D" id="4.10.75.10">
    <property type="entry name" value="Elafin-like"/>
    <property type="match status" value="1"/>
</dbReference>
<reference evidence="3" key="1">
    <citation type="submission" date="2025-08" db="UniProtKB">
        <authorList>
            <consortium name="Ensembl"/>
        </authorList>
    </citation>
    <scope>IDENTIFICATION</scope>
</reference>
<dbReference type="SUPFAM" id="SSF57256">
    <property type="entry name" value="Elafin-like"/>
    <property type="match status" value="1"/>
</dbReference>
<dbReference type="PROSITE" id="PS51390">
    <property type="entry name" value="WAP"/>
    <property type="match status" value="1"/>
</dbReference>
<reference evidence="3" key="2">
    <citation type="submission" date="2025-09" db="UniProtKB">
        <authorList>
            <consortium name="Ensembl"/>
        </authorList>
    </citation>
    <scope>IDENTIFICATION</scope>
</reference>
<dbReference type="GO" id="GO:0030414">
    <property type="term" value="F:peptidase inhibitor activity"/>
    <property type="evidence" value="ECO:0007669"/>
    <property type="project" value="InterPro"/>
</dbReference>
<dbReference type="InterPro" id="IPR008197">
    <property type="entry name" value="WAP_dom"/>
</dbReference>
<sequence>MFCCGDFSGFWALLVALASSFPFFSAPCVGLLSLPRGTGLLDWPGVCPSSAPGVLDPCFFPCSSDYSCPGSQKCCLIPCGQACLDPLPGKASTGAISCTGGAGHWRAL</sequence>
<evidence type="ECO:0000313" key="3">
    <source>
        <dbReference type="Ensembl" id="ENSCPRP00005011550.1"/>
    </source>
</evidence>
<feature type="chain" id="PRO_5029708793" description="WAP domain-containing protein" evidence="1">
    <location>
        <begin position="21"/>
        <end position="108"/>
    </location>
</feature>
<keyword evidence="1" id="KW-0732">Signal</keyword>
<name>A0A7M4ELI5_CROPO</name>
<dbReference type="PRINTS" id="PR00003">
    <property type="entry name" value="4DISULPHCORE"/>
</dbReference>
<feature type="signal peptide" evidence="1">
    <location>
        <begin position="1"/>
        <end position="20"/>
    </location>
</feature>
<dbReference type="InterPro" id="IPR036645">
    <property type="entry name" value="Elafin-like_sf"/>
</dbReference>
<evidence type="ECO:0000259" key="2">
    <source>
        <dbReference type="PROSITE" id="PS51390"/>
    </source>
</evidence>
<evidence type="ECO:0000256" key="1">
    <source>
        <dbReference type="SAM" id="SignalP"/>
    </source>
</evidence>
<accession>A0A7M4ELI5</accession>
<dbReference type="Proteomes" id="UP000594220">
    <property type="component" value="Unplaced"/>
</dbReference>
<evidence type="ECO:0000313" key="4">
    <source>
        <dbReference type="Proteomes" id="UP000594220"/>
    </source>
</evidence>
<dbReference type="GeneTree" id="ENSGT01030000238626"/>
<dbReference type="CDD" id="cd00199">
    <property type="entry name" value="WAP"/>
    <property type="match status" value="1"/>
</dbReference>
<dbReference type="SMART" id="SM00217">
    <property type="entry name" value="WAP"/>
    <property type="match status" value="1"/>
</dbReference>
<keyword evidence="4" id="KW-1185">Reference proteome</keyword>
<dbReference type="Pfam" id="PF00095">
    <property type="entry name" value="WAP"/>
    <property type="match status" value="1"/>
</dbReference>
<dbReference type="AlphaFoldDB" id="A0A7M4ELI5"/>
<dbReference type="GO" id="GO:0005576">
    <property type="term" value="C:extracellular region"/>
    <property type="evidence" value="ECO:0007669"/>
    <property type="project" value="InterPro"/>
</dbReference>
<proteinExistence type="predicted"/>
<feature type="domain" description="WAP" evidence="2">
    <location>
        <begin position="40"/>
        <end position="87"/>
    </location>
</feature>
<organism evidence="3 4">
    <name type="scientific">Crocodylus porosus</name>
    <name type="common">Saltwater crocodile</name>
    <name type="synonym">Estuarine crocodile</name>
    <dbReference type="NCBI Taxonomy" id="8502"/>
    <lineage>
        <taxon>Eukaryota</taxon>
        <taxon>Metazoa</taxon>
        <taxon>Chordata</taxon>
        <taxon>Craniata</taxon>
        <taxon>Vertebrata</taxon>
        <taxon>Euteleostomi</taxon>
        <taxon>Archelosauria</taxon>
        <taxon>Archosauria</taxon>
        <taxon>Crocodylia</taxon>
        <taxon>Longirostres</taxon>
        <taxon>Crocodylidae</taxon>
        <taxon>Crocodylus</taxon>
    </lineage>
</organism>
<protein>
    <recommendedName>
        <fullName evidence="2">WAP domain-containing protein</fullName>
    </recommendedName>
</protein>